<evidence type="ECO:0000313" key="5">
    <source>
        <dbReference type="Proteomes" id="UP000790833"/>
    </source>
</evidence>
<feature type="transmembrane region" description="Helical" evidence="3">
    <location>
        <begin position="9"/>
        <end position="28"/>
    </location>
</feature>
<sequence>MWLTAIPKVVIKTYLWSFILWLILTTIIPQTLTKYFNDEVISNTYKTRYFPYHSLISPSQLPIQNSTVYYVMGHPDDETMFFSPSLIEVLRPKHNNSVKLICLLPGDYVSPSMGSLRKEELLSAARIYGIDKDDVFVLNYRDGMNETWPLDSIVNDLASIIGTNHQQLHNPLTLITFDEGGVSGHPNHIATYEGTKKFFDTYYKSLSNDYRLYKLKTFNVFEKYTSTILTNIEYLVIQLPRLLARNIFQIGIDISFFSNPNEEESSIKFFGDMNTLGLSFGAMSFGHFSQMESFRYPWILFSRYFTYNNLIQVL</sequence>
<keyword evidence="5" id="KW-1185">Reference proteome</keyword>
<dbReference type="RefSeq" id="XP_043050555.1">
    <property type="nucleotide sequence ID" value="XM_043194804.1"/>
</dbReference>
<comment type="caution">
    <text evidence="4">The sequence shown here is derived from an EMBL/GenBank/DDBJ whole genome shotgun (WGS) entry which is preliminary data.</text>
</comment>
<dbReference type="EMBL" id="JAHMUF010000005">
    <property type="protein sequence ID" value="KAG7195008.1"/>
    <property type="molecule type" value="Genomic_DNA"/>
</dbReference>
<evidence type="ECO:0000256" key="2">
    <source>
        <dbReference type="ARBA" id="ARBA00012176"/>
    </source>
</evidence>
<dbReference type="Pfam" id="PF02585">
    <property type="entry name" value="PIG-L"/>
    <property type="match status" value="1"/>
</dbReference>
<evidence type="ECO:0000256" key="1">
    <source>
        <dbReference type="ARBA" id="ARBA00006066"/>
    </source>
</evidence>
<keyword evidence="3" id="KW-1133">Transmembrane helix</keyword>
<keyword evidence="3" id="KW-0812">Transmembrane</keyword>
<dbReference type="Proteomes" id="UP000790833">
    <property type="component" value="Unassembled WGS sequence"/>
</dbReference>
<dbReference type="GeneID" id="66117494"/>
<dbReference type="GO" id="GO:0000225">
    <property type="term" value="F:N-acetylglucosaminylphosphatidylinositol deacetylase activity"/>
    <property type="evidence" value="ECO:0007669"/>
    <property type="project" value="UniProtKB-EC"/>
</dbReference>
<evidence type="ECO:0000313" key="4">
    <source>
        <dbReference type="EMBL" id="KAG7195008.1"/>
    </source>
</evidence>
<accession>A0A9P7VBK2</accession>
<dbReference type="AlphaFoldDB" id="A0A9P7VBK2"/>
<dbReference type="OrthoDB" id="440160at2759"/>
<gene>
    <name evidence="4" type="primary">GPI12</name>
    <name evidence="4" type="ORF">KQ657_004120</name>
</gene>
<reference evidence="4" key="1">
    <citation type="submission" date="2021-03" db="EMBL/GenBank/DDBJ databases">
        <authorList>
            <person name="Palmer J.M."/>
        </authorList>
    </citation>
    <scope>NUCLEOTIDE SEQUENCE</scope>
    <source>
        <strain evidence="4">ARV_011</strain>
    </source>
</reference>
<name>A0A9P7VBK2_9ASCO</name>
<dbReference type="SUPFAM" id="SSF102588">
    <property type="entry name" value="LmbE-like"/>
    <property type="match status" value="1"/>
</dbReference>
<proteinExistence type="inferred from homology"/>
<protein>
    <recommendedName>
        <fullName evidence="2">N-acetylglucosaminylphosphatidylinositol deacetylase</fullName>
        <ecNumber evidence="2">3.5.1.89</ecNumber>
    </recommendedName>
</protein>
<dbReference type="PANTHER" id="PTHR12993:SF11">
    <property type="entry name" value="N-ACETYLGLUCOSAMINYL-PHOSPHATIDYLINOSITOL DE-N-ACETYLASE"/>
    <property type="match status" value="1"/>
</dbReference>
<keyword evidence="3" id="KW-0472">Membrane</keyword>
<dbReference type="InterPro" id="IPR024078">
    <property type="entry name" value="LmbE-like_dom_sf"/>
</dbReference>
<comment type="similarity">
    <text evidence="1">Belongs to the PIGL family.</text>
</comment>
<dbReference type="Gene3D" id="3.40.50.10320">
    <property type="entry name" value="LmbE-like"/>
    <property type="match status" value="1"/>
</dbReference>
<evidence type="ECO:0000256" key="3">
    <source>
        <dbReference type="SAM" id="Phobius"/>
    </source>
</evidence>
<organism evidence="4 5">
    <name type="scientific">Scheffersomyces spartinae</name>
    <dbReference type="NCBI Taxonomy" id="45513"/>
    <lineage>
        <taxon>Eukaryota</taxon>
        <taxon>Fungi</taxon>
        <taxon>Dikarya</taxon>
        <taxon>Ascomycota</taxon>
        <taxon>Saccharomycotina</taxon>
        <taxon>Pichiomycetes</taxon>
        <taxon>Debaryomycetaceae</taxon>
        <taxon>Scheffersomyces</taxon>
    </lineage>
</organism>
<dbReference type="GO" id="GO:0005783">
    <property type="term" value="C:endoplasmic reticulum"/>
    <property type="evidence" value="ECO:0007669"/>
    <property type="project" value="TreeGrafter"/>
</dbReference>
<dbReference type="InterPro" id="IPR003737">
    <property type="entry name" value="GlcNAc_PI_deacetylase-related"/>
</dbReference>
<dbReference type="EC" id="3.5.1.89" evidence="2"/>
<dbReference type="PANTHER" id="PTHR12993">
    <property type="entry name" value="N-ACETYLGLUCOSAMINYL-PHOSPHATIDYLINOSITOL DE-N-ACETYLASE-RELATED"/>
    <property type="match status" value="1"/>
</dbReference>